<protein>
    <submittedName>
        <fullName evidence="1">Uncharacterized protein</fullName>
    </submittedName>
</protein>
<evidence type="ECO:0000313" key="1">
    <source>
        <dbReference type="EMBL" id="WNE99670.1"/>
    </source>
</evidence>
<reference evidence="1 2" key="1">
    <citation type="submission" date="2023-02" db="EMBL/GenBank/DDBJ databases">
        <title>Streptomyces sp. SCA4-21 with antifungal activity against Fusarium oxysporum f. sp. cubense, Streptomyces sp. SCA2-17 with antifungal activity against Fusarium oxysporum f. sp. cubense.</title>
        <authorList>
            <person name="Qi D."/>
        </authorList>
    </citation>
    <scope>NUCLEOTIDE SEQUENCE [LARGE SCALE GENOMIC DNA]</scope>
    <source>
        <strain evidence="1 2">SCA4-21</strain>
    </source>
</reference>
<organism evidence="1 2">
    <name type="scientific">Streptomyces luomodiensis</name>
    <dbReference type="NCBI Taxonomy" id="3026192"/>
    <lineage>
        <taxon>Bacteria</taxon>
        <taxon>Bacillati</taxon>
        <taxon>Actinomycetota</taxon>
        <taxon>Actinomycetes</taxon>
        <taxon>Kitasatosporales</taxon>
        <taxon>Streptomycetaceae</taxon>
        <taxon>Streptomyces</taxon>
    </lineage>
</organism>
<name>A0ABY9VAE5_9ACTN</name>
<accession>A0ABY9VAE5</accession>
<keyword evidence="2" id="KW-1185">Reference proteome</keyword>
<sequence>MPASLRPDTPIGIKYADDTWHAISTANDWGRCVLDALGDHTGAVLEDTALRHLVWFVPPGGVDGWPTPEPLRLTLYRAGDSLLVPRLNGYRGVNVWLRTPKANGLFTDPNTLRSAMESLVGPLDQAAGRSPVVVCHFCATPTRDAQVIDACESFSTGTHVRYACHPCLSTTGGDRVHLLAHPEGPR</sequence>
<dbReference type="Proteomes" id="UP001305606">
    <property type="component" value="Chromosome"/>
</dbReference>
<dbReference type="EMBL" id="CP117522">
    <property type="protein sequence ID" value="WNE99670.1"/>
    <property type="molecule type" value="Genomic_DNA"/>
</dbReference>
<gene>
    <name evidence="1" type="ORF">PS467_32245</name>
</gene>
<dbReference type="RefSeq" id="WP_311038160.1">
    <property type="nucleotide sequence ID" value="NZ_CP117522.1"/>
</dbReference>
<evidence type="ECO:0000313" key="2">
    <source>
        <dbReference type="Proteomes" id="UP001305606"/>
    </source>
</evidence>
<proteinExistence type="predicted"/>